<dbReference type="Gene3D" id="2.130.10.10">
    <property type="entry name" value="YVTN repeat-like/Quinoprotein amine dehydrogenase"/>
    <property type="match status" value="2"/>
</dbReference>
<dbReference type="PROSITE" id="PS50082">
    <property type="entry name" value="WD_REPEATS_2"/>
    <property type="match status" value="2"/>
</dbReference>
<dbReference type="Gene3D" id="1.25.40.470">
    <property type="match status" value="1"/>
</dbReference>
<evidence type="ECO:0000256" key="3">
    <source>
        <dbReference type="ARBA" id="ARBA00023273"/>
    </source>
</evidence>
<evidence type="ECO:0000313" key="7">
    <source>
        <dbReference type="EMBL" id="KAL3274989.1"/>
    </source>
</evidence>
<dbReference type="InterPro" id="IPR056157">
    <property type="entry name" value="TPR_IFT80_172_dom"/>
</dbReference>
<evidence type="ECO:0008006" key="9">
    <source>
        <dbReference type="Google" id="ProtNLM"/>
    </source>
</evidence>
<feature type="repeat" description="WD" evidence="4">
    <location>
        <begin position="101"/>
        <end position="133"/>
    </location>
</feature>
<dbReference type="Proteomes" id="UP001516400">
    <property type="component" value="Unassembled WGS sequence"/>
</dbReference>
<dbReference type="PANTHER" id="PTHR24098">
    <property type="entry name" value="OUTER SEGMENT 5"/>
    <property type="match status" value="1"/>
</dbReference>
<keyword evidence="4" id="KW-0853">WD repeat</keyword>
<evidence type="ECO:0000256" key="1">
    <source>
        <dbReference type="ARBA" id="ARBA00004138"/>
    </source>
</evidence>
<dbReference type="GO" id="GO:0005929">
    <property type="term" value="C:cilium"/>
    <property type="evidence" value="ECO:0007669"/>
    <property type="project" value="UniProtKB-SubCell"/>
</dbReference>
<keyword evidence="3" id="KW-0966">Cell projection</keyword>
<dbReference type="FunFam" id="2.130.10.10:FF:000298">
    <property type="entry name" value="Intraflagellar transport 80 homolog (Chlamydomonas)"/>
    <property type="match status" value="1"/>
</dbReference>
<comment type="caution">
    <text evidence="7">The sequence shown here is derived from an EMBL/GenBank/DDBJ whole genome shotgun (WGS) entry which is preliminary data.</text>
</comment>
<dbReference type="PANTHER" id="PTHR24098:SF0">
    <property type="entry name" value="OUTER SEGMENT 5"/>
    <property type="match status" value="1"/>
</dbReference>
<evidence type="ECO:0000259" key="5">
    <source>
        <dbReference type="Pfam" id="PF23335"/>
    </source>
</evidence>
<dbReference type="PROSITE" id="PS50294">
    <property type="entry name" value="WD_REPEATS_REGION"/>
    <property type="match status" value="2"/>
</dbReference>
<accession>A0ABD2N8R5</accession>
<dbReference type="AlphaFoldDB" id="A0ABD2N8R5"/>
<dbReference type="InterPro" id="IPR036322">
    <property type="entry name" value="WD40_repeat_dom_sf"/>
</dbReference>
<dbReference type="Pfam" id="PF00400">
    <property type="entry name" value="WD40"/>
    <property type="match status" value="3"/>
</dbReference>
<keyword evidence="8" id="KW-1185">Reference proteome</keyword>
<dbReference type="FunFam" id="2.130.10.10:FF:001115">
    <property type="entry name" value="Intraflagellar transport 80 homolog (Chlamydomonas)"/>
    <property type="match status" value="1"/>
</dbReference>
<organism evidence="7 8">
    <name type="scientific">Cryptolaemus montrouzieri</name>
    <dbReference type="NCBI Taxonomy" id="559131"/>
    <lineage>
        <taxon>Eukaryota</taxon>
        <taxon>Metazoa</taxon>
        <taxon>Ecdysozoa</taxon>
        <taxon>Arthropoda</taxon>
        <taxon>Hexapoda</taxon>
        <taxon>Insecta</taxon>
        <taxon>Pterygota</taxon>
        <taxon>Neoptera</taxon>
        <taxon>Endopterygota</taxon>
        <taxon>Coleoptera</taxon>
        <taxon>Polyphaga</taxon>
        <taxon>Cucujiformia</taxon>
        <taxon>Coccinelloidea</taxon>
        <taxon>Coccinellidae</taxon>
        <taxon>Scymninae</taxon>
        <taxon>Scymnini</taxon>
        <taxon>Cryptolaemus</taxon>
    </lineage>
</organism>
<name>A0ABD2N8R5_9CUCU</name>
<reference evidence="7 8" key="1">
    <citation type="journal article" date="2021" name="BMC Biol.">
        <title>Horizontally acquired antibacterial genes associated with adaptive radiation of ladybird beetles.</title>
        <authorList>
            <person name="Li H.S."/>
            <person name="Tang X.F."/>
            <person name="Huang Y.H."/>
            <person name="Xu Z.Y."/>
            <person name="Chen M.L."/>
            <person name="Du X.Y."/>
            <person name="Qiu B.Y."/>
            <person name="Chen P.T."/>
            <person name="Zhang W."/>
            <person name="Slipinski A."/>
            <person name="Escalona H.E."/>
            <person name="Waterhouse R.M."/>
            <person name="Zwick A."/>
            <person name="Pang H."/>
        </authorList>
    </citation>
    <scope>NUCLEOTIDE SEQUENCE [LARGE SCALE GENOMIC DNA]</scope>
    <source>
        <strain evidence="7">SYSU2018</strain>
    </source>
</reference>
<comment type="subcellular location">
    <subcellularLocation>
        <location evidence="1">Cell projection</location>
        <location evidence="1">Cilium</location>
    </subcellularLocation>
</comment>
<dbReference type="EMBL" id="JABFTP020000083">
    <property type="protein sequence ID" value="KAL3274989.1"/>
    <property type="molecule type" value="Genomic_DNA"/>
</dbReference>
<dbReference type="SMART" id="SM00320">
    <property type="entry name" value="WD40"/>
    <property type="match status" value="6"/>
</dbReference>
<feature type="domain" description="IFT80 second beta-propeller" evidence="5">
    <location>
        <begin position="299"/>
        <end position="586"/>
    </location>
</feature>
<evidence type="ECO:0000256" key="2">
    <source>
        <dbReference type="ARBA" id="ARBA00023069"/>
    </source>
</evidence>
<dbReference type="SUPFAM" id="SSF50978">
    <property type="entry name" value="WD40 repeat-like"/>
    <property type="match status" value="1"/>
</dbReference>
<evidence type="ECO:0000313" key="8">
    <source>
        <dbReference type="Proteomes" id="UP001516400"/>
    </source>
</evidence>
<dbReference type="InterPro" id="IPR056456">
    <property type="entry name" value="Beta-prop_IFT80_2nd"/>
</dbReference>
<dbReference type="Pfam" id="PF23335">
    <property type="entry name" value="Beta-prop_IFT80_2nd"/>
    <property type="match status" value="1"/>
</dbReference>
<dbReference type="FunFam" id="1.25.40.470:FF:000007">
    <property type="entry name" value="Intraflagellar transport 80 homolog (Chlamydomonas)"/>
    <property type="match status" value="1"/>
</dbReference>
<evidence type="ECO:0000259" key="6">
    <source>
        <dbReference type="Pfam" id="PF23387"/>
    </source>
</evidence>
<feature type="repeat" description="WD" evidence="4">
    <location>
        <begin position="183"/>
        <end position="224"/>
    </location>
</feature>
<gene>
    <name evidence="7" type="ORF">HHI36_019763</name>
</gene>
<dbReference type="InterPro" id="IPR015943">
    <property type="entry name" value="WD40/YVTN_repeat-like_dom_sf"/>
</dbReference>
<dbReference type="InterPro" id="IPR001680">
    <property type="entry name" value="WD40_rpt"/>
</dbReference>
<evidence type="ECO:0000256" key="4">
    <source>
        <dbReference type="PROSITE-ProRule" id="PRU00221"/>
    </source>
</evidence>
<dbReference type="SUPFAM" id="SSF69304">
    <property type="entry name" value="Tricorn protease N-terminal domain"/>
    <property type="match status" value="1"/>
</dbReference>
<keyword evidence="2" id="KW-0969">Cilium</keyword>
<dbReference type="Pfam" id="PF23387">
    <property type="entry name" value="TPR_IFT80_172"/>
    <property type="match status" value="1"/>
</dbReference>
<protein>
    <recommendedName>
        <fullName evidence="9">Intraflagellar transport protein 80 homolog</fullName>
    </recommendedName>
</protein>
<sequence>MRFKISQAENPSHTAPVTCVGWSSTEEVYSTGDDNLLLSWSVSNILSSKITQFNKELYPTDMQFLPRINGALGKHGDIMLITAADGKFYILNRNGRIERSIEAHKGAILVGQWSNDGTGLLTGGEDGFIKIWSRSGMLRSTMVSSDSSIYAACWSPDSQSIVYTQGKCIVIKQLAPNTKPFKWKAHEGIVLCLAWSTATELLVSGGEDCRYRVWDSSGRQMFSSGLHDNHIVSLAWSPAGDLFAVGTYNTLRLCDYSGWSRSLEKPNTGCIYKMCWSADGTQLAAACANGHVIFAHVVERHVHYANFTASLTERKTVTVNNVQNETREILDIPDRVIQMAMRYSHLVLTTPTQCYIYSTSNWNTPVIFDLKEGSVILLLLAEKHLLVIEKNHVNLYNYQGRLTASPRWPNMRLETLKSSHISLSSDTLIVRDSGDPKVIYVIDLAGNRSAGGDNTMKLQHTLHISQVSLDQWGIAIYRNVAVLDKARDLYIVSVRSANKIFSKLGRKIESFQWNSEENIIAAIQDSQLIVWYCPQASFDSGLLKLCSFYYNSPELGRSPRINDFVSNSVAVRRGDGSLINVHISPFSSVLLRYIQENKWEDGLNLCRSMNNTTLWACLAVLSTQNDNDTIDIAEEAFAQINHYDKVYYIQHIKTLPTKVQQKAALALLGGRYQESESILLHNGMVFQAILNNIQLHNWSRALELAIKHKTHTDSVLFMRQKYLKNLGKAENNNKFISTQENIKYDEDKVKEKIEFEMRKLALAETDT</sequence>
<proteinExistence type="predicted"/>
<feature type="domain" description="IFT80/172/WDR35 TPR" evidence="6">
    <location>
        <begin position="614"/>
        <end position="759"/>
    </location>
</feature>